<dbReference type="Proteomes" id="UP000784294">
    <property type="component" value="Unassembled WGS sequence"/>
</dbReference>
<reference evidence="1" key="1">
    <citation type="submission" date="2018-11" db="EMBL/GenBank/DDBJ databases">
        <authorList>
            <consortium name="Pathogen Informatics"/>
        </authorList>
    </citation>
    <scope>NUCLEOTIDE SEQUENCE</scope>
</reference>
<keyword evidence="2" id="KW-1185">Reference proteome</keyword>
<dbReference type="AlphaFoldDB" id="A0A3S5CDT4"/>
<evidence type="ECO:0000313" key="1">
    <source>
        <dbReference type="EMBL" id="VEL12986.1"/>
    </source>
</evidence>
<comment type="caution">
    <text evidence="1">The sequence shown here is derived from an EMBL/GenBank/DDBJ whole genome shotgun (WGS) entry which is preliminary data.</text>
</comment>
<organism evidence="1 2">
    <name type="scientific">Protopolystoma xenopodis</name>
    <dbReference type="NCBI Taxonomy" id="117903"/>
    <lineage>
        <taxon>Eukaryota</taxon>
        <taxon>Metazoa</taxon>
        <taxon>Spiralia</taxon>
        <taxon>Lophotrochozoa</taxon>
        <taxon>Platyhelminthes</taxon>
        <taxon>Monogenea</taxon>
        <taxon>Polyopisthocotylea</taxon>
        <taxon>Polystomatidea</taxon>
        <taxon>Polystomatidae</taxon>
        <taxon>Protopolystoma</taxon>
    </lineage>
</organism>
<accession>A0A3S5CDT4</accession>
<proteinExistence type="predicted"/>
<name>A0A3S5CDT4_9PLAT</name>
<protein>
    <submittedName>
        <fullName evidence="1">Uncharacterized protein</fullName>
    </submittedName>
</protein>
<evidence type="ECO:0000313" key="2">
    <source>
        <dbReference type="Proteomes" id="UP000784294"/>
    </source>
</evidence>
<dbReference type="EMBL" id="CAAALY010016445">
    <property type="protein sequence ID" value="VEL12986.1"/>
    <property type="molecule type" value="Genomic_DNA"/>
</dbReference>
<sequence>MGTSSWDAQGRFYRAQALANWTPLKLNLFSAGRNLHSFRAYPPPSLTDFVLVAKLSSPPSPAPLLSFYFEPNLGVQSSLQLSFFVAHAESAPALSRLRPPL</sequence>
<gene>
    <name evidence="1" type="ORF">PXEA_LOCUS6426</name>
</gene>